<accession>A0ABW2PC40</accession>
<gene>
    <name evidence="2" type="ORF">ACFQSB_31455</name>
</gene>
<dbReference type="Proteomes" id="UP001596496">
    <property type="component" value="Unassembled WGS sequence"/>
</dbReference>
<sequence>MPGPAPAFLGGHVEPFDRVTFGLLAVGTDDGHGHGHGGGPSVNGAPLPPC</sequence>
<evidence type="ECO:0000256" key="1">
    <source>
        <dbReference type="SAM" id="MobiDB-lite"/>
    </source>
</evidence>
<name>A0ABW2PC40_9ACTN</name>
<comment type="caution">
    <text evidence="2">The sequence shown here is derived from an EMBL/GenBank/DDBJ whole genome shotgun (WGS) entry which is preliminary data.</text>
</comment>
<feature type="region of interest" description="Disordered" evidence="1">
    <location>
        <begin position="27"/>
        <end position="50"/>
    </location>
</feature>
<organism evidence="2 3">
    <name type="scientific">Sphaerisporangium rhizosphaerae</name>
    <dbReference type="NCBI Taxonomy" id="2269375"/>
    <lineage>
        <taxon>Bacteria</taxon>
        <taxon>Bacillati</taxon>
        <taxon>Actinomycetota</taxon>
        <taxon>Actinomycetes</taxon>
        <taxon>Streptosporangiales</taxon>
        <taxon>Streptosporangiaceae</taxon>
        <taxon>Sphaerisporangium</taxon>
    </lineage>
</organism>
<dbReference type="EMBL" id="JBHTCG010000030">
    <property type="protein sequence ID" value="MFC7386763.1"/>
    <property type="molecule type" value="Genomic_DNA"/>
</dbReference>
<proteinExistence type="predicted"/>
<reference evidence="3" key="1">
    <citation type="journal article" date="2019" name="Int. J. Syst. Evol. Microbiol.">
        <title>The Global Catalogue of Microorganisms (GCM) 10K type strain sequencing project: providing services to taxonomists for standard genome sequencing and annotation.</title>
        <authorList>
            <consortium name="The Broad Institute Genomics Platform"/>
            <consortium name="The Broad Institute Genome Sequencing Center for Infectious Disease"/>
            <person name="Wu L."/>
            <person name="Ma J."/>
        </authorList>
    </citation>
    <scope>NUCLEOTIDE SEQUENCE [LARGE SCALE GENOMIC DNA]</scope>
    <source>
        <strain evidence="3">CECT 7649</strain>
    </source>
</reference>
<evidence type="ECO:0000313" key="2">
    <source>
        <dbReference type="EMBL" id="MFC7386763.1"/>
    </source>
</evidence>
<evidence type="ECO:0000313" key="3">
    <source>
        <dbReference type="Proteomes" id="UP001596496"/>
    </source>
</evidence>
<keyword evidence="3" id="KW-1185">Reference proteome</keyword>
<protein>
    <submittedName>
        <fullName evidence="2">Uncharacterized protein</fullName>
    </submittedName>
</protein>
<dbReference type="RefSeq" id="WP_380830486.1">
    <property type="nucleotide sequence ID" value="NZ_JBHTCG010000030.1"/>
</dbReference>